<evidence type="ECO:0000313" key="3">
    <source>
        <dbReference type="Proteomes" id="UP000007266"/>
    </source>
</evidence>
<protein>
    <recommendedName>
        <fullName evidence="4">Secreted protein</fullName>
    </recommendedName>
</protein>
<keyword evidence="1" id="KW-0732">Signal</keyword>
<dbReference type="EMBL" id="KQ971322">
    <property type="protein sequence ID" value="KYB28589.1"/>
    <property type="molecule type" value="Genomic_DNA"/>
</dbReference>
<keyword evidence="3" id="KW-1185">Reference proteome</keyword>
<feature type="chain" id="PRO_5007300098" description="Secreted protein" evidence="1">
    <location>
        <begin position="29"/>
        <end position="115"/>
    </location>
</feature>
<dbReference type="InParanoid" id="A0A139WKR6"/>
<evidence type="ECO:0000313" key="2">
    <source>
        <dbReference type="EMBL" id="KYB28589.1"/>
    </source>
</evidence>
<reference evidence="2 3" key="2">
    <citation type="journal article" date="2010" name="Nucleic Acids Res.">
        <title>BeetleBase in 2010: revisions to provide comprehensive genomic information for Tribolium castaneum.</title>
        <authorList>
            <person name="Kim H.S."/>
            <person name="Murphy T."/>
            <person name="Xia J."/>
            <person name="Caragea D."/>
            <person name="Park Y."/>
            <person name="Beeman R.W."/>
            <person name="Lorenzen M.D."/>
            <person name="Butcher S."/>
            <person name="Manak J.R."/>
            <person name="Brown S.J."/>
        </authorList>
    </citation>
    <scope>GENOME REANNOTATION</scope>
    <source>
        <strain evidence="2 3">Georgia GA2</strain>
    </source>
</reference>
<sequence>MNKSSFTLLLVSAFWSLRSRWMCDNARASVHSSFLLLTPSEYRQLSCPHSFCEPAHSLDSSVSFSTHVVTVKCGWLSRFDLQPRETLPRKSRDLCLTIVVIQRVLGSMVSCSGER</sequence>
<dbReference type="AlphaFoldDB" id="A0A139WKR6"/>
<evidence type="ECO:0008006" key="4">
    <source>
        <dbReference type="Google" id="ProtNLM"/>
    </source>
</evidence>
<evidence type="ECO:0000256" key="1">
    <source>
        <dbReference type="SAM" id="SignalP"/>
    </source>
</evidence>
<feature type="signal peptide" evidence="1">
    <location>
        <begin position="1"/>
        <end position="28"/>
    </location>
</feature>
<organism evidence="2 3">
    <name type="scientific">Tribolium castaneum</name>
    <name type="common">Red flour beetle</name>
    <dbReference type="NCBI Taxonomy" id="7070"/>
    <lineage>
        <taxon>Eukaryota</taxon>
        <taxon>Metazoa</taxon>
        <taxon>Ecdysozoa</taxon>
        <taxon>Arthropoda</taxon>
        <taxon>Hexapoda</taxon>
        <taxon>Insecta</taxon>
        <taxon>Pterygota</taxon>
        <taxon>Neoptera</taxon>
        <taxon>Endopterygota</taxon>
        <taxon>Coleoptera</taxon>
        <taxon>Polyphaga</taxon>
        <taxon>Cucujiformia</taxon>
        <taxon>Tenebrionidae</taxon>
        <taxon>Tenebrionidae incertae sedis</taxon>
        <taxon>Tribolium</taxon>
    </lineage>
</organism>
<dbReference type="Proteomes" id="UP000007266">
    <property type="component" value="Linkage group 3"/>
</dbReference>
<proteinExistence type="predicted"/>
<reference evidence="2 3" key="1">
    <citation type="journal article" date="2008" name="Nature">
        <title>The genome of the model beetle and pest Tribolium castaneum.</title>
        <authorList>
            <consortium name="Tribolium Genome Sequencing Consortium"/>
            <person name="Richards S."/>
            <person name="Gibbs R.A."/>
            <person name="Weinstock G.M."/>
            <person name="Brown S.J."/>
            <person name="Denell R."/>
            <person name="Beeman R.W."/>
            <person name="Gibbs R."/>
            <person name="Beeman R.W."/>
            <person name="Brown S.J."/>
            <person name="Bucher G."/>
            <person name="Friedrich M."/>
            <person name="Grimmelikhuijzen C.J."/>
            <person name="Klingler M."/>
            <person name="Lorenzen M."/>
            <person name="Richards S."/>
            <person name="Roth S."/>
            <person name="Schroder R."/>
            <person name="Tautz D."/>
            <person name="Zdobnov E.M."/>
            <person name="Muzny D."/>
            <person name="Gibbs R.A."/>
            <person name="Weinstock G.M."/>
            <person name="Attaway T."/>
            <person name="Bell S."/>
            <person name="Buhay C.J."/>
            <person name="Chandrabose M.N."/>
            <person name="Chavez D."/>
            <person name="Clerk-Blankenburg K.P."/>
            <person name="Cree A."/>
            <person name="Dao M."/>
            <person name="Davis C."/>
            <person name="Chacko J."/>
            <person name="Dinh H."/>
            <person name="Dugan-Rocha S."/>
            <person name="Fowler G."/>
            <person name="Garner T.T."/>
            <person name="Garnes J."/>
            <person name="Gnirke A."/>
            <person name="Hawes A."/>
            <person name="Hernandez J."/>
            <person name="Hines S."/>
            <person name="Holder M."/>
            <person name="Hume J."/>
            <person name="Jhangiani S.N."/>
            <person name="Joshi V."/>
            <person name="Khan Z.M."/>
            <person name="Jackson L."/>
            <person name="Kovar C."/>
            <person name="Kowis A."/>
            <person name="Lee S."/>
            <person name="Lewis L.R."/>
            <person name="Margolis J."/>
            <person name="Morgan M."/>
            <person name="Nazareth L.V."/>
            <person name="Nguyen N."/>
            <person name="Okwuonu G."/>
            <person name="Parker D."/>
            <person name="Richards S."/>
            <person name="Ruiz S.J."/>
            <person name="Santibanez J."/>
            <person name="Savard J."/>
            <person name="Scherer S.E."/>
            <person name="Schneider B."/>
            <person name="Sodergren E."/>
            <person name="Tautz D."/>
            <person name="Vattahil S."/>
            <person name="Villasana D."/>
            <person name="White C.S."/>
            <person name="Wright R."/>
            <person name="Park Y."/>
            <person name="Beeman R.W."/>
            <person name="Lord J."/>
            <person name="Oppert B."/>
            <person name="Lorenzen M."/>
            <person name="Brown S."/>
            <person name="Wang L."/>
            <person name="Savard J."/>
            <person name="Tautz D."/>
            <person name="Richards S."/>
            <person name="Weinstock G."/>
            <person name="Gibbs R.A."/>
            <person name="Liu Y."/>
            <person name="Worley K."/>
            <person name="Weinstock G."/>
            <person name="Elsik C.G."/>
            <person name="Reese J.T."/>
            <person name="Elhaik E."/>
            <person name="Landan G."/>
            <person name="Graur D."/>
            <person name="Arensburger P."/>
            <person name="Atkinson P."/>
            <person name="Beeman R.W."/>
            <person name="Beidler J."/>
            <person name="Brown S.J."/>
            <person name="Demuth J.P."/>
            <person name="Drury D.W."/>
            <person name="Du Y.Z."/>
            <person name="Fujiwara H."/>
            <person name="Lorenzen M."/>
            <person name="Maselli V."/>
            <person name="Osanai M."/>
            <person name="Park Y."/>
            <person name="Robertson H.M."/>
            <person name="Tu Z."/>
            <person name="Wang J.J."/>
            <person name="Wang S."/>
            <person name="Richards S."/>
            <person name="Song H."/>
            <person name="Zhang L."/>
            <person name="Sodergren E."/>
            <person name="Werner D."/>
            <person name="Stanke M."/>
            <person name="Morgenstern B."/>
            <person name="Solovyev V."/>
            <person name="Kosarev P."/>
            <person name="Brown G."/>
            <person name="Chen H.C."/>
            <person name="Ermolaeva O."/>
            <person name="Hlavina W."/>
            <person name="Kapustin Y."/>
            <person name="Kiryutin B."/>
            <person name="Kitts P."/>
            <person name="Maglott D."/>
            <person name="Pruitt K."/>
            <person name="Sapojnikov V."/>
            <person name="Souvorov A."/>
            <person name="Mackey A.J."/>
            <person name="Waterhouse R.M."/>
            <person name="Wyder S."/>
            <person name="Zdobnov E.M."/>
            <person name="Zdobnov E.M."/>
            <person name="Wyder S."/>
            <person name="Kriventseva E.V."/>
            <person name="Kadowaki T."/>
            <person name="Bork P."/>
            <person name="Aranda M."/>
            <person name="Bao R."/>
            <person name="Beermann A."/>
            <person name="Berns N."/>
            <person name="Bolognesi R."/>
            <person name="Bonneton F."/>
            <person name="Bopp D."/>
            <person name="Brown S.J."/>
            <person name="Bucher G."/>
            <person name="Butts T."/>
            <person name="Chaumot A."/>
            <person name="Denell R.E."/>
            <person name="Ferrier D.E."/>
            <person name="Friedrich M."/>
            <person name="Gordon C.M."/>
            <person name="Jindra M."/>
            <person name="Klingler M."/>
            <person name="Lan Q."/>
            <person name="Lattorff H.M."/>
            <person name="Laudet V."/>
            <person name="von Levetsow C."/>
            <person name="Liu Z."/>
            <person name="Lutz R."/>
            <person name="Lynch J.A."/>
            <person name="da Fonseca R.N."/>
            <person name="Posnien N."/>
            <person name="Reuter R."/>
            <person name="Roth S."/>
            <person name="Savard J."/>
            <person name="Schinko J.B."/>
            <person name="Schmitt C."/>
            <person name="Schoppmeier M."/>
            <person name="Schroder R."/>
            <person name="Shippy T.D."/>
            <person name="Simonnet F."/>
            <person name="Marques-Souza H."/>
            <person name="Tautz D."/>
            <person name="Tomoyasu Y."/>
            <person name="Trauner J."/>
            <person name="Van der Zee M."/>
            <person name="Vervoort M."/>
            <person name="Wittkopp N."/>
            <person name="Wimmer E.A."/>
            <person name="Yang X."/>
            <person name="Jones A.K."/>
            <person name="Sattelle D.B."/>
            <person name="Ebert P.R."/>
            <person name="Nelson D."/>
            <person name="Scott J.G."/>
            <person name="Beeman R.W."/>
            <person name="Muthukrishnan S."/>
            <person name="Kramer K.J."/>
            <person name="Arakane Y."/>
            <person name="Beeman R.W."/>
            <person name="Zhu Q."/>
            <person name="Hogenkamp D."/>
            <person name="Dixit R."/>
            <person name="Oppert B."/>
            <person name="Jiang H."/>
            <person name="Zou Z."/>
            <person name="Marshall J."/>
            <person name="Elpidina E."/>
            <person name="Vinokurov K."/>
            <person name="Oppert C."/>
            <person name="Zou Z."/>
            <person name="Evans J."/>
            <person name="Lu Z."/>
            <person name="Zhao P."/>
            <person name="Sumathipala N."/>
            <person name="Altincicek B."/>
            <person name="Vilcinskas A."/>
            <person name="Williams M."/>
            <person name="Hultmark D."/>
            <person name="Hetru C."/>
            <person name="Jiang H."/>
            <person name="Grimmelikhuijzen C.J."/>
            <person name="Hauser F."/>
            <person name="Cazzamali G."/>
            <person name="Williamson M."/>
            <person name="Park Y."/>
            <person name="Li B."/>
            <person name="Tanaka Y."/>
            <person name="Predel R."/>
            <person name="Neupert S."/>
            <person name="Schachtner J."/>
            <person name="Verleyen P."/>
            <person name="Raible F."/>
            <person name="Bork P."/>
            <person name="Friedrich M."/>
            <person name="Walden K.K."/>
            <person name="Robertson H.M."/>
            <person name="Angeli S."/>
            <person name="Foret S."/>
            <person name="Bucher G."/>
            <person name="Schuetz S."/>
            <person name="Maleszka R."/>
            <person name="Wimmer E.A."/>
            <person name="Beeman R.W."/>
            <person name="Lorenzen M."/>
            <person name="Tomoyasu Y."/>
            <person name="Miller S.C."/>
            <person name="Grossmann D."/>
            <person name="Bucher G."/>
        </authorList>
    </citation>
    <scope>NUCLEOTIDE SEQUENCE [LARGE SCALE GENOMIC DNA]</scope>
    <source>
        <strain evidence="2 3">Georgia GA2</strain>
    </source>
</reference>
<name>A0A139WKR6_TRICA</name>
<gene>
    <name evidence="2" type="primary">AUGUSTUS-3.0.2_34600</name>
    <name evidence="2" type="ORF">TcasGA2_TC034600</name>
</gene>
<accession>A0A139WKR6</accession>